<dbReference type="InterPro" id="IPR032710">
    <property type="entry name" value="NTF2-like_dom_sf"/>
</dbReference>
<dbReference type="RefSeq" id="WP_068592554.1">
    <property type="nucleotide sequence ID" value="NZ_FTNK01000017.1"/>
</dbReference>
<reference evidence="1 2" key="1">
    <citation type="submission" date="2017-01" db="EMBL/GenBank/DDBJ databases">
        <authorList>
            <person name="Varghese N."/>
            <person name="Submissions S."/>
        </authorList>
    </citation>
    <scope>NUCLEOTIDE SEQUENCE [LARGE SCALE GENOMIC DNA]</scope>
    <source>
        <strain evidence="1 2">ATCC 23464</strain>
    </source>
</reference>
<dbReference type="SUPFAM" id="SSF54427">
    <property type="entry name" value="NTF2-like"/>
    <property type="match status" value="1"/>
</dbReference>
<sequence>MIQVYLRKSDVEKAKKDGRFITMTSNERIVRHFWQLFDAAEFEEAGNLLQPNAIIRWWNTREEFKGADKFIEANRIYPGRWRITVERLESINNLIITVVKVVGQDISFYTTSFFTLEEERIIRIDEYWAENSEPPDWRVEAALSVQF</sequence>
<accession>A0ABY1KB01</accession>
<evidence type="ECO:0008006" key="3">
    <source>
        <dbReference type="Google" id="ProtNLM"/>
    </source>
</evidence>
<dbReference type="EMBL" id="FTNK01000017">
    <property type="protein sequence ID" value="SIR52997.1"/>
    <property type="molecule type" value="Genomic_DNA"/>
</dbReference>
<dbReference type="Proteomes" id="UP000186666">
    <property type="component" value="Unassembled WGS sequence"/>
</dbReference>
<comment type="caution">
    <text evidence="1">The sequence shown here is derived from an EMBL/GenBank/DDBJ whole genome shotgun (WGS) entry which is preliminary data.</text>
</comment>
<dbReference type="Gene3D" id="3.10.450.50">
    <property type="match status" value="1"/>
</dbReference>
<evidence type="ECO:0000313" key="1">
    <source>
        <dbReference type="EMBL" id="SIR52997.1"/>
    </source>
</evidence>
<evidence type="ECO:0000313" key="2">
    <source>
        <dbReference type="Proteomes" id="UP000186666"/>
    </source>
</evidence>
<protein>
    <recommendedName>
        <fullName evidence="3">SnoaL-like domain-containing protein</fullName>
    </recommendedName>
</protein>
<gene>
    <name evidence="1" type="ORF">SAMN05421578_11760</name>
</gene>
<organism evidence="1 2">
    <name type="scientific">Paenibacillus macquariensis</name>
    <dbReference type="NCBI Taxonomy" id="948756"/>
    <lineage>
        <taxon>Bacteria</taxon>
        <taxon>Bacillati</taxon>
        <taxon>Bacillota</taxon>
        <taxon>Bacilli</taxon>
        <taxon>Bacillales</taxon>
        <taxon>Paenibacillaceae</taxon>
        <taxon>Paenibacillus</taxon>
    </lineage>
</organism>
<proteinExistence type="predicted"/>
<name>A0ABY1KB01_9BACL</name>
<keyword evidence="2" id="KW-1185">Reference proteome</keyword>